<dbReference type="Proteomes" id="UP000709959">
    <property type="component" value="Unassembled WGS sequence"/>
</dbReference>
<dbReference type="GO" id="GO:0005829">
    <property type="term" value="C:cytosol"/>
    <property type="evidence" value="ECO:0007669"/>
    <property type="project" value="TreeGrafter"/>
</dbReference>
<dbReference type="FunFam" id="3.20.20.100:FF:000004">
    <property type="entry name" value="Oxidoreductase, aldo/keto reductase"/>
    <property type="match status" value="1"/>
</dbReference>
<dbReference type="Gene3D" id="3.20.20.100">
    <property type="entry name" value="NADP-dependent oxidoreductase domain"/>
    <property type="match status" value="1"/>
</dbReference>
<accession>A0A936F6B0</accession>
<organism evidence="3 4">
    <name type="scientific">Candidatus Geothrix odensensis</name>
    <dbReference type="NCBI Taxonomy" id="2954440"/>
    <lineage>
        <taxon>Bacteria</taxon>
        <taxon>Pseudomonadati</taxon>
        <taxon>Acidobacteriota</taxon>
        <taxon>Holophagae</taxon>
        <taxon>Holophagales</taxon>
        <taxon>Holophagaceae</taxon>
        <taxon>Geothrix</taxon>
    </lineage>
</organism>
<feature type="domain" description="NADP-dependent oxidoreductase" evidence="2">
    <location>
        <begin position="18"/>
        <end position="316"/>
    </location>
</feature>
<dbReference type="PANTHER" id="PTHR43364">
    <property type="entry name" value="NADH-SPECIFIC METHYLGLYOXAL REDUCTASE-RELATED"/>
    <property type="match status" value="1"/>
</dbReference>
<dbReference type="InterPro" id="IPR050523">
    <property type="entry name" value="AKR_Detox_Biosynth"/>
</dbReference>
<dbReference type="GO" id="GO:0016491">
    <property type="term" value="F:oxidoreductase activity"/>
    <property type="evidence" value="ECO:0007669"/>
    <property type="project" value="UniProtKB-KW"/>
</dbReference>
<keyword evidence="1" id="KW-0560">Oxidoreductase</keyword>
<evidence type="ECO:0000313" key="3">
    <source>
        <dbReference type="EMBL" id="MBK8573872.1"/>
    </source>
</evidence>
<dbReference type="PANTHER" id="PTHR43364:SF4">
    <property type="entry name" value="NAD(P)-LINKED OXIDOREDUCTASE SUPERFAMILY PROTEIN"/>
    <property type="match status" value="1"/>
</dbReference>
<name>A0A936F6B0_9BACT</name>
<evidence type="ECO:0000313" key="4">
    <source>
        <dbReference type="Proteomes" id="UP000709959"/>
    </source>
</evidence>
<sequence length="360" mass="38745">MKLTDYRTLGRSGLRVSPLCLGTMTFGSDWGWGAEVAESRAMLDAYLGAGGNFIDTANIYTKGHSEAILGDYFAERGGRDRAVLATKFCGSLHRGDPNGGGAGRKAIQQQLEQSLRRLRTDCVDLYWLHFDDPHTPIDETMRALDDLVQAGKVRYLGVSDTPAWKVVQGQCEARFRGWSPFVALQIEYSLIERTVEHDLLPMAQDCGLGVTPWSPLKGGLLTGKYGRNRQPQGEGRHVPGVSKSLTDRNYSIIEAAEAVAAELGTGVAQVALAWVLARPGVASPILGARTLAQLEGNLASLDLDLPAALAARLDAASAPAPIFPHAFLANTRHVMQSGASINGLASDPWALAPATDQERW</sequence>
<protein>
    <submittedName>
        <fullName evidence="3">Aldo/keto reductase</fullName>
    </submittedName>
</protein>
<dbReference type="InterPro" id="IPR036812">
    <property type="entry name" value="NAD(P)_OxRdtase_dom_sf"/>
</dbReference>
<dbReference type="AlphaFoldDB" id="A0A936F6B0"/>
<evidence type="ECO:0000259" key="2">
    <source>
        <dbReference type="Pfam" id="PF00248"/>
    </source>
</evidence>
<dbReference type="SUPFAM" id="SSF51430">
    <property type="entry name" value="NAD(P)-linked oxidoreductase"/>
    <property type="match status" value="1"/>
</dbReference>
<evidence type="ECO:0000256" key="1">
    <source>
        <dbReference type="ARBA" id="ARBA00023002"/>
    </source>
</evidence>
<dbReference type="InterPro" id="IPR023210">
    <property type="entry name" value="NADP_OxRdtase_dom"/>
</dbReference>
<reference evidence="3 4" key="1">
    <citation type="submission" date="2020-10" db="EMBL/GenBank/DDBJ databases">
        <title>Connecting structure to function with the recovery of over 1000 high-quality activated sludge metagenome-assembled genomes encoding full-length rRNA genes using long-read sequencing.</title>
        <authorList>
            <person name="Singleton C.M."/>
            <person name="Petriglieri F."/>
            <person name="Kristensen J.M."/>
            <person name="Kirkegaard R.H."/>
            <person name="Michaelsen T.Y."/>
            <person name="Andersen M.H."/>
            <person name="Karst S.M."/>
            <person name="Dueholm M.S."/>
            <person name="Nielsen P.H."/>
            <person name="Albertsen M."/>
        </authorList>
    </citation>
    <scope>NUCLEOTIDE SEQUENCE [LARGE SCALE GENOMIC DNA]</scope>
    <source>
        <strain evidence="3">OdNE_18-Q3-R46-58_MAXAC.008</strain>
    </source>
</reference>
<dbReference type="EMBL" id="JADKCH010000033">
    <property type="protein sequence ID" value="MBK8573872.1"/>
    <property type="molecule type" value="Genomic_DNA"/>
</dbReference>
<comment type="caution">
    <text evidence="3">The sequence shown here is derived from an EMBL/GenBank/DDBJ whole genome shotgun (WGS) entry which is preliminary data.</text>
</comment>
<dbReference type="Pfam" id="PF00248">
    <property type="entry name" value="Aldo_ket_red"/>
    <property type="match status" value="1"/>
</dbReference>
<gene>
    <name evidence="3" type="ORF">IPN91_14915</name>
</gene>
<proteinExistence type="predicted"/>
<dbReference type="CDD" id="cd19080">
    <property type="entry name" value="AKR_AKR9A_9B"/>
    <property type="match status" value="1"/>
</dbReference>